<reference evidence="1" key="1">
    <citation type="journal article" date="2017" name="Front. Cell. Infect. Microbiol.">
        <title>The Distinct Transcriptional Response of the Midgut of Amblyomma sculptum and Amblyomma aureolatum Ticks to Rickettsia rickettsii Correlates to Their Differences in Susceptibility to Infection.</title>
        <authorList>
            <person name="Martins L.A."/>
            <person name="Galletti M.F.B.M."/>
            <person name="Ribeiro J.M."/>
            <person name="Fujita A."/>
            <person name="Costa F.B."/>
            <person name="Labruna M.B."/>
            <person name="Daffre S."/>
            <person name="Fogaca A.C."/>
        </authorList>
    </citation>
    <scope>NUCLEOTIDE SEQUENCE</scope>
</reference>
<dbReference type="Gene3D" id="2.40.128.20">
    <property type="match status" value="1"/>
</dbReference>
<dbReference type="AlphaFoldDB" id="A0A1E1X013"/>
<dbReference type="InterPro" id="IPR012674">
    <property type="entry name" value="Calycin"/>
</dbReference>
<dbReference type="EMBL" id="GFAC01006568">
    <property type="protein sequence ID" value="JAT92620.1"/>
    <property type="molecule type" value="mRNA"/>
</dbReference>
<evidence type="ECO:0000313" key="1">
    <source>
        <dbReference type="EMBL" id="JAT92620.1"/>
    </source>
</evidence>
<name>A0A1E1X013_9ACAR</name>
<sequence>IDIRKFVNTTEPIWMYNTTDTLGFKCIVDVNYLTKDNFTLFYRYAGSGSMSNWKQFLMGTFGYSKKRRKGPYDEIQVQFENGPPWREEIINYQSNDNKCAVFTVNDKIVGGRVDVAIQLRLKASALKSGPGRACASAYKTTTRKAKMTPTPAYSPHCDILLKGSGLWFMRPL</sequence>
<accession>A0A1E1X013</accession>
<organism evidence="1">
    <name type="scientific">Amblyomma aureolatum</name>
    <dbReference type="NCBI Taxonomy" id="187763"/>
    <lineage>
        <taxon>Eukaryota</taxon>
        <taxon>Metazoa</taxon>
        <taxon>Ecdysozoa</taxon>
        <taxon>Arthropoda</taxon>
        <taxon>Chelicerata</taxon>
        <taxon>Arachnida</taxon>
        <taxon>Acari</taxon>
        <taxon>Parasitiformes</taxon>
        <taxon>Ixodida</taxon>
        <taxon>Ixodoidea</taxon>
        <taxon>Ixodidae</taxon>
        <taxon>Amblyomminae</taxon>
        <taxon>Amblyomma</taxon>
    </lineage>
</organism>
<proteinExistence type="evidence at transcript level"/>
<feature type="non-terminal residue" evidence="1">
    <location>
        <position position="1"/>
    </location>
</feature>
<protein>
    <submittedName>
        <fullName evidence="1">Putative lipocalin-3 1 lipocalin</fullName>
    </submittedName>
</protein>